<evidence type="ECO:0000313" key="8">
    <source>
        <dbReference type="EMBL" id="CAG30679.1"/>
    </source>
</evidence>
<reference evidence="8" key="4">
    <citation type="submission" date="2005-11" db="EMBL/GenBank/DDBJ databases">
        <authorList>
            <person name="Flint H.J."/>
        </authorList>
    </citation>
    <scope>NUCLEOTIDE SEQUENCE</scope>
    <source>
        <strain evidence="8">1.230</strain>
    </source>
</reference>
<evidence type="ECO:0000256" key="5">
    <source>
        <dbReference type="SAM" id="MobiDB-lite"/>
    </source>
</evidence>
<keyword evidence="2" id="KW-0645">Protease</keyword>
<evidence type="ECO:0000256" key="2">
    <source>
        <dbReference type="ARBA" id="ARBA00022670"/>
    </source>
</evidence>
<dbReference type="InterPro" id="IPR000064">
    <property type="entry name" value="NLP_P60_dom"/>
</dbReference>
<feature type="domain" description="NlpC/P60" evidence="7">
    <location>
        <begin position="422"/>
        <end position="516"/>
    </location>
</feature>
<dbReference type="PANTHER" id="PTHR47053:SF1">
    <property type="entry name" value="MUREIN DD-ENDOPEPTIDASE MEPH-RELATED"/>
    <property type="match status" value="1"/>
</dbReference>
<dbReference type="GO" id="GO:0008234">
    <property type="term" value="F:cysteine-type peptidase activity"/>
    <property type="evidence" value="ECO:0007669"/>
    <property type="project" value="UniProtKB-KW"/>
</dbReference>
<organism evidence="8">
    <name type="scientific">Butyrivibrio fibrisolvens</name>
    <dbReference type="NCBI Taxonomy" id="831"/>
    <lineage>
        <taxon>Bacteria</taxon>
        <taxon>Bacillati</taxon>
        <taxon>Bacillota</taxon>
        <taxon>Clostridia</taxon>
        <taxon>Lachnospirales</taxon>
        <taxon>Lachnospiraceae</taxon>
        <taxon>Butyrivibrio</taxon>
    </lineage>
</organism>
<evidence type="ECO:0000259" key="7">
    <source>
        <dbReference type="PROSITE" id="PS51935"/>
    </source>
</evidence>
<proteinExistence type="inferred from homology"/>
<keyword evidence="4" id="KW-0788">Thiol protease</keyword>
<dbReference type="InterPro" id="IPR038765">
    <property type="entry name" value="Papain-like_cys_pep_sf"/>
</dbReference>
<dbReference type="Pfam" id="PF00877">
    <property type="entry name" value="NLPC_P60"/>
    <property type="match status" value="1"/>
</dbReference>
<sequence length="516" mass="58707">MNEEKKFSKERHKKRASGRYRQKSQGEKLKSETSAKKAYGKKFRHGKKDLELTAEEKKKIKKLQVQGRHKIRREVAENVSVHRQIDKTNEDQNVGTEALNKTTATAENTARTLHQSRYSKKLQKDVKKGAEETTSTKAVQKNYMKKEFQRAAYKKSQKEAANQVGSISKKFVDKAEDLVGRFAEWIREKIMDNPLVIIMALVILILILMLSGSAGLAGGMLGSFSDTTVATSYTADDDDIKAVEQDYKSKESDLQTQVNNIPTTHPGYDEYRYNLAEINHNPYQLAALLTVLYEDYTQAEVEAKLTEIFNAQYKLTTREVIEKKTRTERRTGHYTDENGNVHSYTYTVEVEYDWHVLVTTLTNNTMDSVVRNMGLTEDQMSRYELLLETRGNKAYLFEGDPYSNPDPGDYQDYDIPPEALTDTRFANMIREAEKYLGYPYVWGGSSPSTSFDCSGFVSYVINHCGNGWSYGRQTADGLLNNCCTRVSKEDAKPGDLIFFQGTYDTAGASHGRNLCW</sequence>
<evidence type="ECO:0000256" key="6">
    <source>
        <dbReference type="SAM" id="Phobius"/>
    </source>
</evidence>
<evidence type="ECO:0000256" key="1">
    <source>
        <dbReference type="ARBA" id="ARBA00007074"/>
    </source>
</evidence>
<feature type="region of interest" description="Disordered" evidence="5">
    <location>
        <begin position="1"/>
        <end position="44"/>
    </location>
</feature>
<reference evidence="8" key="1">
    <citation type="journal article" date="1997" name="Appl. Environ. Microbiol.">
        <title>High-frequency transfer of a naturally occurring chromosomal tetracycline resistance element in the ruminal anaerobe Butyrivibrio fibrisolvens.</title>
        <authorList>
            <person name="Scott K.P."/>
            <person name="Barbosa T.M."/>
            <person name="Forbes K.J."/>
            <person name="Flint H.J."/>
        </authorList>
    </citation>
    <scope>NUCLEOTIDE SEQUENCE</scope>
    <source>
        <strain evidence="8">1.230</strain>
    </source>
</reference>
<keyword evidence="6" id="KW-0472">Membrane</keyword>
<keyword evidence="6" id="KW-1133">Transmembrane helix</keyword>
<dbReference type="Gene3D" id="3.90.1720.10">
    <property type="entry name" value="endopeptidase domain like (from Nostoc punctiforme)"/>
    <property type="match status" value="1"/>
</dbReference>
<dbReference type="PANTHER" id="PTHR47053">
    <property type="entry name" value="MUREIN DD-ENDOPEPTIDASE MEPH-RELATED"/>
    <property type="match status" value="1"/>
</dbReference>
<keyword evidence="3" id="KW-0378">Hydrolase</keyword>
<name>Q6A4I7_BUTFI</name>
<dbReference type="EMBL" id="AJ222769">
    <property type="protein sequence ID" value="CAG30679.1"/>
    <property type="molecule type" value="Genomic_DNA"/>
</dbReference>
<dbReference type="SUPFAM" id="SSF54001">
    <property type="entry name" value="Cysteine proteinases"/>
    <property type="match status" value="1"/>
</dbReference>
<feature type="compositionally biased region" description="Basic and acidic residues" evidence="5">
    <location>
        <begin position="24"/>
        <end position="35"/>
    </location>
</feature>
<dbReference type="InterPro" id="IPR051202">
    <property type="entry name" value="Peptidase_C40"/>
</dbReference>
<reference evidence="8" key="2">
    <citation type="journal article" date="1999" name="Environ. Microbiol.">
        <title>Evidence for recent intergeneric transfer of a new tetracycline resistance gene, tet(W), isolated from Butyrivibrio fibrisolvens, and the occurrence of tet(O) in ruminal bacteria.</title>
        <authorList>
            <person name="Barbosa T.M."/>
            <person name="Scott K.P."/>
            <person name="Flint H.J."/>
        </authorList>
    </citation>
    <scope>NUCLEOTIDE SEQUENCE</scope>
    <source>
        <strain evidence="8">1.230</strain>
    </source>
</reference>
<feature type="transmembrane region" description="Helical" evidence="6">
    <location>
        <begin position="195"/>
        <end position="221"/>
    </location>
</feature>
<comment type="similarity">
    <text evidence="1">Belongs to the peptidase C40 family.</text>
</comment>
<dbReference type="AlphaFoldDB" id="Q6A4I7"/>
<feature type="compositionally biased region" description="Basic residues" evidence="5">
    <location>
        <begin position="8"/>
        <end position="22"/>
    </location>
</feature>
<accession>Q6A4I7</accession>
<dbReference type="PROSITE" id="PS51935">
    <property type="entry name" value="NLPC_P60"/>
    <property type="match status" value="1"/>
</dbReference>
<evidence type="ECO:0000256" key="3">
    <source>
        <dbReference type="ARBA" id="ARBA00022801"/>
    </source>
</evidence>
<dbReference type="GO" id="GO:0006508">
    <property type="term" value="P:proteolysis"/>
    <property type="evidence" value="ECO:0007669"/>
    <property type="project" value="UniProtKB-KW"/>
</dbReference>
<reference evidence="8" key="3">
    <citation type="journal article" date="2004" name="J. Bacteriol.">
        <title>The Butyrivibrio fibrisolvens tet(W) gene is carried on the novel conjugative transposon TnB1230, which contains duplicated nitroreductase coding sequences.</title>
        <authorList>
            <person name="Melville C.M."/>
            <person name="Brunel R."/>
            <person name="Flint H.J."/>
            <person name="Scott K.P."/>
        </authorList>
    </citation>
    <scope>NUCLEOTIDE SEQUENCE</scope>
    <source>
        <strain evidence="8">1.230</strain>
    </source>
</reference>
<keyword evidence="6" id="KW-0812">Transmembrane</keyword>
<protein>
    <recommendedName>
        <fullName evidence="7">NlpC/P60 domain-containing protein</fullName>
    </recommendedName>
</protein>
<dbReference type="NCBIfam" id="NF045974">
    <property type="entry name" value="conju_CD1108"/>
    <property type="match status" value="1"/>
</dbReference>
<evidence type="ECO:0000256" key="4">
    <source>
        <dbReference type="ARBA" id="ARBA00022807"/>
    </source>
</evidence>